<evidence type="ECO:0000256" key="3">
    <source>
        <dbReference type="SAM" id="SignalP"/>
    </source>
</evidence>
<feature type="chain" id="PRO_5016834211" evidence="3">
    <location>
        <begin position="30"/>
        <end position="458"/>
    </location>
</feature>
<reference evidence="4 5" key="1">
    <citation type="journal article" date="2017" name="Biotechnol. Biofuels">
        <title>Differential beta-glucosidase expression as a function of carbon source availability in Talaromyces amestolkiae: a genomic and proteomic approach.</title>
        <authorList>
            <person name="de Eugenio L.I."/>
            <person name="Mendez-Liter J.A."/>
            <person name="Nieto-Dominguez M."/>
            <person name="Alonso L."/>
            <person name="Gil-Munoz J."/>
            <person name="Barriuso J."/>
            <person name="Prieto A."/>
            <person name="Martinez M.J."/>
        </authorList>
    </citation>
    <scope>NUCLEOTIDE SEQUENCE [LARGE SCALE GENOMIC DNA]</scope>
    <source>
        <strain evidence="4 5">CIB</strain>
    </source>
</reference>
<accession>A0A364LE69</accession>
<feature type="region of interest" description="Disordered" evidence="1">
    <location>
        <begin position="200"/>
        <end position="296"/>
    </location>
</feature>
<protein>
    <submittedName>
        <fullName evidence="4">Uncharacterized protein</fullName>
    </submittedName>
</protein>
<keyword evidence="5" id="KW-1185">Reference proteome</keyword>
<keyword evidence="2" id="KW-1133">Transmembrane helix</keyword>
<feature type="transmembrane region" description="Helical" evidence="2">
    <location>
        <begin position="53"/>
        <end position="79"/>
    </location>
</feature>
<proteinExistence type="predicted"/>
<dbReference type="EMBL" id="MIKG01000029">
    <property type="protein sequence ID" value="RAO74082.1"/>
    <property type="molecule type" value="Genomic_DNA"/>
</dbReference>
<dbReference type="STRING" id="1196081.A0A364LE69"/>
<keyword evidence="3" id="KW-0732">Signal</keyword>
<comment type="caution">
    <text evidence="4">The sequence shown here is derived from an EMBL/GenBank/DDBJ whole genome shotgun (WGS) entry which is preliminary data.</text>
</comment>
<dbReference type="Proteomes" id="UP000249363">
    <property type="component" value="Unassembled WGS sequence"/>
</dbReference>
<sequence>MFIFSTTRDSTWVSILLFTFYLLLPTILAQPVATGGSSITVTRRSEDSDKSSQLPIQIGGIAASYVIFDAIVVFLLLFVGRRLRRAAHTSNYSLDMVMLQPFSNPFANSTDPSPISGYSVDTQFPSPVKPRGWNMSWTSVTKGHKAQSSMNSSVATVDEDVVTADRRRAQEEMEFLYAAVMEHDAKKASAHTSPVIENQPLTPIATPLTSPRFADPNTANQYPSFPLQPTVVQAPLSPRQGSISTNKSRTSQRLSRLSNLSIFSPVRSSSNSNKLKSPRSVRELPISPPLKSPDPAETAAITATAATFQDSAPPMSPRIYNPGPPPTAPLPGSNSMQTPRGFMLQPISTPNSMRANAPAPLSINSSNSTLPFRQQFNPPMSAPPTKTTILERPVHAPGGPRTGMPTPYSPYMPFTPVTPMTPSRLVTKRDRKRLDKSNGLKVLHEDDMVKNDDDLWGM</sequence>
<evidence type="ECO:0000313" key="4">
    <source>
        <dbReference type="EMBL" id="RAO74082.1"/>
    </source>
</evidence>
<gene>
    <name evidence="4" type="ORF">BHQ10_010094</name>
</gene>
<dbReference type="AlphaFoldDB" id="A0A364LE69"/>
<feature type="signal peptide" evidence="3">
    <location>
        <begin position="1"/>
        <end position="29"/>
    </location>
</feature>
<keyword evidence="2" id="KW-0472">Membrane</keyword>
<evidence type="ECO:0000256" key="1">
    <source>
        <dbReference type="SAM" id="MobiDB-lite"/>
    </source>
</evidence>
<name>A0A364LE69_TALAM</name>
<keyword evidence="2" id="KW-0812">Transmembrane</keyword>
<evidence type="ECO:0000256" key="2">
    <source>
        <dbReference type="SAM" id="Phobius"/>
    </source>
</evidence>
<evidence type="ECO:0000313" key="5">
    <source>
        <dbReference type="Proteomes" id="UP000249363"/>
    </source>
</evidence>
<organism evidence="4 5">
    <name type="scientific">Talaromyces amestolkiae</name>
    <dbReference type="NCBI Taxonomy" id="1196081"/>
    <lineage>
        <taxon>Eukaryota</taxon>
        <taxon>Fungi</taxon>
        <taxon>Dikarya</taxon>
        <taxon>Ascomycota</taxon>
        <taxon>Pezizomycotina</taxon>
        <taxon>Eurotiomycetes</taxon>
        <taxon>Eurotiomycetidae</taxon>
        <taxon>Eurotiales</taxon>
        <taxon>Trichocomaceae</taxon>
        <taxon>Talaromyces</taxon>
        <taxon>Talaromyces sect. Talaromyces</taxon>
    </lineage>
</organism>
<dbReference type="OrthoDB" id="4524805at2759"/>
<dbReference type="GeneID" id="63799308"/>
<dbReference type="RefSeq" id="XP_040738596.1">
    <property type="nucleotide sequence ID" value="XM_040872686.1"/>
</dbReference>
<feature type="compositionally biased region" description="Polar residues" evidence="1">
    <location>
        <begin position="239"/>
        <end position="275"/>
    </location>
</feature>